<dbReference type="CDD" id="cd19757">
    <property type="entry name" value="Bbox1"/>
    <property type="match status" value="1"/>
</dbReference>
<evidence type="ECO:0000259" key="6">
    <source>
        <dbReference type="PROSITE" id="PS50089"/>
    </source>
</evidence>
<dbReference type="Pfam" id="PF13445">
    <property type="entry name" value="zf-RING_UBOX"/>
    <property type="match status" value="1"/>
</dbReference>
<name>A0ABD3Y3K0_SINWO</name>
<gene>
    <name evidence="8" type="ORF">ACJMK2_004628</name>
</gene>
<dbReference type="PROSITE" id="PS00518">
    <property type="entry name" value="ZF_RING_1"/>
    <property type="match status" value="1"/>
</dbReference>
<dbReference type="InterPro" id="IPR000315">
    <property type="entry name" value="Znf_B-box"/>
</dbReference>
<keyword evidence="1" id="KW-0597">Phosphoprotein</keyword>
<evidence type="ECO:0000259" key="7">
    <source>
        <dbReference type="PROSITE" id="PS50119"/>
    </source>
</evidence>
<dbReference type="AlphaFoldDB" id="A0ABD3Y3K0"/>
<dbReference type="Gene3D" id="2.120.10.30">
    <property type="entry name" value="TolB, C-terminal domain"/>
    <property type="match status" value="1"/>
</dbReference>
<feature type="domain" description="B box-type" evidence="7">
    <location>
        <begin position="97"/>
        <end position="147"/>
    </location>
</feature>
<evidence type="ECO:0000256" key="5">
    <source>
        <dbReference type="PROSITE-ProRule" id="PRU00024"/>
    </source>
</evidence>
<keyword evidence="9" id="KW-1185">Reference proteome</keyword>
<organism evidence="8 9">
    <name type="scientific">Sinanodonta woodiana</name>
    <name type="common">Chinese pond mussel</name>
    <name type="synonym">Anodonta woodiana</name>
    <dbReference type="NCBI Taxonomy" id="1069815"/>
    <lineage>
        <taxon>Eukaryota</taxon>
        <taxon>Metazoa</taxon>
        <taxon>Spiralia</taxon>
        <taxon>Lophotrochozoa</taxon>
        <taxon>Mollusca</taxon>
        <taxon>Bivalvia</taxon>
        <taxon>Autobranchia</taxon>
        <taxon>Heteroconchia</taxon>
        <taxon>Palaeoheterodonta</taxon>
        <taxon>Unionida</taxon>
        <taxon>Unionoidea</taxon>
        <taxon>Unionidae</taxon>
        <taxon>Unioninae</taxon>
        <taxon>Sinanodonta</taxon>
    </lineage>
</organism>
<evidence type="ECO:0000256" key="1">
    <source>
        <dbReference type="ARBA" id="ARBA00022553"/>
    </source>
</evidence>
<dbReference type="InterPro" id="IPR011042">
    <property type="entry name" value="6-blade_b-propeller_TolB-like"/>
</dbReference>
<protein>
    <submittedName>
        <fullName evidence="8">Uncharacterized protein</fullName>
    </submittedName>
</protein>
<dbReference type="Gene3D" id="3.30.160.60">
    <property type="entry name" value="Classic Zinc Finger"/>
    <property type="match status" value="1"/>
</dbReference>
<dbReference type="EMBL" id="JBJQND010000001">
    <property type="protein sequence ID" value="KAL3892420.1"/>
    <property type="molecule type" value="Genomic_DNA"/>
</dbReference>
<evidence type="ECO:0000256" key="2">
    <source>
        <dbReference type="ARBA" id="ARBA00022723"/>
    </source>
</evidence>
<keyword evidence="2" id="KW-0479">Metal-binding</keyword>
<dbReference type="InterPro" id="IPR017907">
    <property type="entry name" value="Znf_RING_CS"/>
</dbReference>
<dbReference type="SUPFAM" id="SSF101898">
    <property type="entry name" value="NHL repeat"/>
    <property type="match status" value="1"/>
</dbReference>
<evidence type="ECO:0000313" key="9">
    <source>
        <dbReference type="Proteomes" id="UP001634394"/>
    </source>
</evidence>
<dbReference type="SUPFAM" id="SSF57850">
    <property type="entry name" value="RING/U-box"/>
    <property type="match status" value="1"/>
</dbReference>
<proteinExistence type="predicted"/>
<sequence length="670" mass="75886">MTARNIYSLPVTDAVCPICLNVFTSPRQLPCMHAFCEKCLQDYVATHGGDNGGVVKELVCPVCRTAADQQSTKQCVERRISLLPRNTILITEASKMNLGRICDGCQYIEESNVAEGFCTVCEEGLCSTCSTVHKRTKSTRDHKIISVNELISTMENRVRFSEGFGCSEHQDKHVEYYCQTHDDFYCADCFVLNHTTCGDVRRLKDDLPCLLRGLKPEDILGEMKQMEEHLQTFVKENGSNIYEVETKVNGLVAEIQKLRRMINTKLDDLETLVSKEADRIYKQEMLRRQEENRQCQSLIHAVRNSQIFIETVLKFGTDTQIFFVCKKSLAQLKSYSDQIKEYYEEVESITVSLEVTNLVQEILSQDLSSMAKLESNIKRTSHPCFVISDDTIYSTINKSLRESQAKLQKVVEIQNVGENISYYTGIVQLPNGNVVLADYNNKTCCLYDSSYGFLSSYTLSAEPVDMCLLDPHEVAVSLYGSKCVQFLSVRHRTMQDTGTMKVRYQVGGLAAVSTEDLVVSGPTDNSMKCYWSLVNRREGEKCYREFVCPSTIFASVALNTTNTRIFISIYYSNKVLCFGLTDGNQYYTYTSKDLKYPYGTAVDREDNVYIVGNGSKNIHKLSPDGAPVQIVTSGVPLYPLKISFDRNREHFMLTSGSDLQNPKLYKFEQN</sequence>
<keyword evidence="4" id="KW-0862">Zinc</keyword>
<dbReference type="PROSITE" id="PS50089">
    <property type="entry name" value="ZF_RING_2"/>
    <property type="match status" value="1"/>
</dbReference>
<evidence type="ECO:0000256" key="4">
    <source>
        <dbReference type="ARBA" id="ARBA00022833"/>
    </source>
</evidence>
<comment type="caution">
    <text evidence="8">The sequence shown here is derived from an EMBL/GenBank/DDBJ whole genome shotgun (WGS) entry which is preliminary data.</text>
</comment>
<evidence type="ECO:0000256" key="3">
    <source>
        <dbReference type="ARBA" id="ARBA00022771"/>
    </source>
</evidence>
<accession>A0ABD3Y3K0</accession>
<keyword evidence="3 5" id="KW-0863">Zinc-finger</keyword>
<dbReference type="Proteomes" id="UP001634394">
    <property type="component" value="Unassembled WGS sequence"/>
</dbReference>
<reference evidence="8 9" key="1">
    <citation type="submission" date="2024-11" db="EMBL/GenBank/DDBJ databases">
        <title>Chromosome-level genome assembly of the freshwater bivalve Anodonta woodiana.</title>
        <authorList>
            <person name="Chen X."/>
        </authorList>
    </citation>
    <scope>NUCLEOTIDE SEQUENCE [LARGE SCALE GENOMIC DNA]</scope>
    <source>
        <strain evidence="8">MN2024</strain>
        <tissue evidence="8">Gills</tissue>
    </source>
</reference>
<dbReference type="InterPro" id="IPR047153">
    <property type="entry name" value="TRIM45/56/19-like"/>
</dbReference>
<evidence type="ECO:0000313" key="8">
    <source>
        <dbReference type="EMBL" id="KAL3892420.1"/>
    </source>
</evidence>
<dbReference type="Gene3D" id="3.30.40.10">
    <property type="entry name" value="Zinc/RING finger domain, C3HC4 (zinc finger)"/>
    <property type="match status" value="1"/>
</dbReference>
<dbReference type="InterPro" id="IPR001841">
    <property type="entry name" value="Znf_RING"/>
</dbReference>
<dbReference type="SMART" id="SM00184">
    <property type="entry name" value="RING"/>
    <property type="match status" value="1"/>
</dbReference>
<dbReference type="PROSITE" id="PS50119">
    <property type="entry name" value="ZF_BBOX"/>
    <property type="match status" value="1"/>
</dbReference>
<dbReference type="PANTHER" id="PTHR25462">
    <property type="entry name" value="BONUS, ISOFORM C-RELATED"/>
    <property type="match status" value="1"/>
</dbReference>
<dbReference type="GO" id="GO:0008270">
    <property type="term" value="F:zinc ion binding"/>
    <property type="evidence" value="ECO:0007669"/>
    <property type="project" value="UniProtKB-KW"/>
</dbReference>
<dbReference type="SMART" id="SM00336">
    <property type="entry name" value="BBOX"/>
    <property type="match status" value="2"/>
</dbReference>
<dbReference type="PANTHER" id="PTHR25462:SF296">
    <property type="entry name" value="MEIOTIC P26, ISOFORM F"/>
    <property type="match status" value="1"/>
</dbReference>
<dbReference type="InterPro" id="IPR013083">
    <property type="entry name" value="Znf_RING/FYVE/PHD"/>
</dbReference>
<dbReference type="InterPro" id="IPR027370">
    <property type="entry name" value="Znf-RING_euk"/>
</dbReference>
<feature type="domain" description="RING-type" evidence="6">
    <location>
        <begin position="16"/>
        <end position="64"/>
    </location>
</feature>